<proteinExistence type="predicted"/>
<dbReference type="EMBL" id="JAKKPZ010000001">
    <property type="protein sequence ID" value="KAI1729099.1"/>
    <property type="molecule type" value="Genomic_DNA"/>
</dbReference>
<evidence type="ECO:0000313" key="2">
    <source>
        <dbReference type="EMBL" id="KAI1729099.1"/>
    </source>
</evidence>
<reference evidence="2" key="1">
    <citation type="submission" date="2022-01" db="EMBL/GenBank/DDBJ databases">
        <title>Genome Sequence Resource for Two Populations of Ditylenchus destructor, the Migratory Endoparasitic Phytonematode.</title>
        <authorList>
            <person name="Zhang H."/>
            <person name="Lin R."/>
            <person name="Xie B."/>
        </authorList>
    </citation>
    <scope>NUCLEOTIDE SEQUENCE</scope>
    <source>
        <strain evidence="2">BazhouSP</strain>
    </source>
</reference>
<dbReference type="PANTHER" id="PTHR31551">
    <property type="entry name" value="PRE-MRNA-SPLICING FACTOR CWF18"/>
    <property type="match status" value="1"/>
</dbReference>
<dbReference type="GO" id="GO:0005684">
    <property type="term" value="C:U2-type spliceosomal complex"/>
    <property type="evidence" value="ECO:0007669"/>
    <property type="project" value="TreeGrafter"/>
</dbReference>
<dbReference type="InterPro" id="IPR013169">
    <property type="entry name" value="mRNA_splic_Cwf18-like"/>
</dbReference>
<dbReference type="PANTHER" id="PTHR31551:SF1">
    <property type="entry name" value="COILED-COIL DOMAIN-CONTAINING PROTEIN 12"/>
    <property type="match status" value="1"/>
</dbReference>
<protein>
    <submittedName>
        <fullName evidence="2">Cwf18 pre-mRNA splicing factor domain-containing protein</fullName>
    </submittedName>
</protein>
<name>A0AAD4NMA8_9BILA</name>
<feature type="compositionally biased region" description="Polar residues" evidence="1">
    <location>
        <begin position="1"/>
        <end position="16"/>
    </location>
</feature>
<evidence type="ECO:0000313" key="3">
    <source>
        <dbReference type="Proteomes" id="UP001201812"/>
    </source>
</evidence>
<dbReference type="Pfam" id="PF08315">
    <property type="entry name" value="cwf18"/>
    <property type="match status" value="1"/>
</dbReference>
<feature type="region of interest" description="Disordered" evidence="1">
    <location>
        <begin position="1"/>
        <end position="49"/>
    </location>
</feature>
<organism evidence="2 3">
    <name type="scientific">Ditylenchus destructor</name>
    <dbReference type="NCBI Taxonomy" id="166010"/>
    <lineage>
        <taxon>Eukaryota</taxon>
        <taxon>Metazoa</taxon>
        <taxon>Ecdysozoa</taxon>
        <taxon>Nematoda</taxon>
        <taxon>Chromadorea</taxon>
        <taxon>Rhabditida</taxon>
        <taxon>Tylenchina</taxon>
        <taxon>Tylenchomorpha</taxon>
        <taxon>Sphaerularioidea</taxon>
        <taxon>Anguinidae</taxon>
        <taxon>Anguininae</taxon>
        <taxon>Ditylenchus</taxon>
    </lineage>
</organism>
<dbReference type="AlphaFoldDB" id="A0AAD4NMA8"/>
<dbReference type="GO" id="GO:0071014">
    <property type="term" value="C:post-mRNA release spliceosomal complex"/>
    <property type="evidence" value="ECO:0007669"/>
    <property type="project" value="TreeGrafter"/>
</dbReference>
<accession>A0AAD4NMA8</accession>
<dbReference type="Proteomes" id="UP001201812">
    <property type="component" value="Unassembled WGS sequence"/>
</dbReference>
<keyword evidence="3" id="KW-1185">Reference proteome</keyword>
<gene>
    <name evidence="2" type="ORF">DdX_01319</name>
</gene>
<comment type="caution">
    <text evidence="2">The sequence shown here is derived from an EMBL/GenBank/DDBJ whole genome shotgun (WGS) entry which is preliminary data.</text>
</comment>
<sequence length="164" mass="18508">MDDSNGSAQQLSSLEQNAIARKERLKRVREQTNVDQNGKNNESSENNESVLFRSYRPIDSNASSTKADDKQLNVVEEVIEDQIQSTYDTTIKDTLDLDTLAPRKIDWDLRRGIQAKLDLLDRKTQQAIAQSIRNRLQSSESELNSDLLVSAVNAAQLSKNDEND</sequence>
<evidence type="ECO:0000256" key="1">
    <source>
        <dbReference type="SAM" id="MobiDB-lite"/>
    </source>
</evidence>
<feature type="compositionally biased region" description="Low complexity" evidence="1">
    <location>
        <begin position="40"/>
        <end position="49"/>
    </location>
</feature>